<dbReference type="PROSITE" id="PS50103">
    <property type="entry name" value="ZF_C3H1"/>
    <property type="match status" value="5"/>
</dbReference>
<feature type="zinc finger region" description="C3H1-type" evidence="11">
    <location>
        <begin position="140"/>
        <end position="162"/>
    </location>
</feature>
<dbReference type="PANTHER" id="PTHR23102:SF24">
    <property type="entry name" value="CLEAVAGE AND POLYADENYLATION SPECIFICITY FACTOR SUBUNIT 4"/>
    <property type="match status" value="1"/>
</dbReference>
<dbReference type="PANTHER" id="PTHR23102">
    <property type="entry name" value="CLEAVAGE AND POLYADENYLATION SPECIFICITY FACTOR SUBUNIT 4-RELATED"/>
    <property type="match status" value="1"/>
</dbReference>
<dbReference type="Proteomes" id="UP000238350">
    <property type="component" value="Unassembled WGS sequence"/>
</dbReference>
<proteinExistence type="inferred from homology"/>
<dbReference type="InterPro" id="IPR041686">
    <property type="entry name" value="Znf-CCCH_3"/>
</dbReference>
<evidence type="ECO:0000256" key="1">
    <source>
        <dbReference type="ARBA" id="ARBA00004123"/>
    </source>
</evidence>
<keyword evidence="5 12" id="KW-0677">Repeat</keyword>
<evidence type="ECO:0000256" key="8">
    <source>
        <dbReference type="ARBA" id="ARBA00022884"/>
    </source>
</evidence>
<evidence type="ECO:0000256" key="2">
    <source>
        <dbReference type="ARBA" id="ARBA00008907"/>
    </source>
</evidence>
<dbReference type="AlphaFoldDB" id="A0A2T0FJ27"/>
<protein>
    <recommendedName>
        <fullName evidence="12">mRNA 3'-end-processing protein</fullName>
    </recommendedName>
</protein>
<name>A0A2T0FJ27_9ASCO</name>
<dbReference type="STRING" id="45607.A0A2T0FJ27"/>
<evidence type="ECO:0000259" key="13">
    <source>
        <dbReference type="PROSITE" id="PS50103"/>
    </source>
</evidence>
<dbReference type="Pfam" id="PF14608">
    <property type="entry name" value="zf-CCCH_2"/>
    <property type="match status" value="2"/>
</dbReference>
<dbReference type="SMART" id="SM00356">
    <property type="entry name" value="ZnF_C3H1"/>
    <property type="match status" value="5"/>
</dbReference>
<feature type="zinc finger region" description="C3H1-type" evidence="11">
    <location>
        <begin position="111"/>
        <end position="138"/>
    </location>
</feature>
<evidence type="ECO:0000313" key="14">
    <source>
        <dbReference type="EMBL" id="PRT54976.1"/>
    </source>
</evidence>
<keyword evidence="7 11" id="KW-0862">Zinc</keyword>
<accession>A0A2T0FJ27</accession>
<feature type="domain" description="C3H1-type" evidence="13">
    <location>
        <begin position="140"/>
        <end position="162"/>
    </location>
</feature>
<dbReference type="RefSeq" id="XP_024664921.1">
    <property type="nucleotide sequence ID" value="XM_024809153.1"/>
</dbReference>
<evidence type="ECO:0000313" key="15">
    <source>
        <dbReference type="Proteomes" id="UP000238350"/>
    </source>
</evidence>
<keyword evidence="15" id="KW-1185">Reference proteome</keyword>
<dbReference type="Gene3D" id="4.10.1000.10">
    <property type="entry name" value="Zinc finger, CCCH-type"/>
    <property type="match status" value="2"/>
</dbReference>
<dbReference type="OrthoDB" id="1914176at2759"/>
<feature type="zinc finger region" description="C3H1-type" evidence="11">
    <location>
        <begin position="54"/>
        <end position="81"/>
    </location>
</feature>
<evidence type="ECO:0000256" key="5">
    <source>
        <dbReference type="ARBA" id="ARBA00022737"/>
    </source>
</evidence>
<dbReference type="GO" id="GO:0003723">
    <property type="term" value="F:RNA binding"/>
    <property type="evidence" value="ECO:0007669"/>
    <property type="project" value="UniProtKB-UniRule"/>
</dbReference>
<organism evidence="14 15">
    <name type="scientific">Wickerhamiella sorbophila</name>
    <dbReference type="NCBI Taxonomy" id="45607"/>
    <lineage>
        <taxon>Eukaryota</taxon>
        <taxon>Fungi</taxon>
        <taxon>Dikarya</taxon>
        <taxon>Ascomycota</taxon>
        <taxon>Saccharomycotina</taxon>
        <taxon>Dipodascomycetes</taxon>
        <taxon>Dipodascales</taxon>
        <taxon>Trichomonascaceae</taxon>
        <taxon>Wickerhamiella</taxon>
    </lineage>
</organism>
<feature type="domain" description="C3H1-type" evidence="13">
    <location>
        <begin position="54"/>
        <end position="81"/>
    </location>
</feature>
<dbReference type="InterPro" id="IPR045348">
    <property type="entry name" value="CPSF4/Yth1"/>
</dbReference>
<evidence type="ECO:0000256" key="7">
    <source>
        <dbReference type="ARBA" id="ARBA00022833"/>
    </source>
</evidence>
<keyword evidence="6 11" id="KW-0863">Zinc-finger</keyword>
<feature type="zinc finger region" description="C3H1-type" evidence="11">
    <location>
        <begin position="82"/>
        <end position="110"/>
    </location>
</feature>
<sequence>MRPATDGRKFAFDPFLKEEYRYKLDPKRPICRFYAISSCPRGRYCPDRHALPAYSNKVVCRHWLKGLCKKGDHCEFLHEYNIRKLPECSTYVKTGSCPLIPDCPYAHVDPESKVPLCTAYERGFCRQGPTCQKRHLLRVMCPNYLTGFCPDGPLCQLGHPRFVQIDDTMRIALDPAAKPQWQIEREAQTSTVATSL</sequence>
<reference evidence="14 15" key="1">
    <citation type="submission" date="2017-04" db="EMBL/GenBank/DDBJ databases">
        <title>Genome sequencing of [Candida] sorbophila.</title>
        <authorList>
            <person name="Ahn J.O."/>
        </authorList>
    </citation>
    <scope>NUCLEOTIDE SEQUENCE [LARGE SCALE GENOMIC DNA]</scope>
    <source>
        <strain evidence="14 15">DS02</strain>
    </source>
</reference>
<comment type="subcellular location">
    <subcellularLocation>
        <location evidence="1 12">Nucleus</location>
    </subcellularLocation>
</comment>
<dbReference type="GeneID" id="36516344"/>
<evidence type="ECO:0000256" key="12">
    <source>
        <dbReference type="RuleBase" id="RU369008"/>
    </source>
</evidence>
<evidence type="ECO:0000256" key="11">
    <source>
        <dbReference type="PROSITE-ProRule" id="PRU00723"/>
    </source>
</evidence>
<keyword evidence="8 12" id="KW-0694">RNA-binding</keyword>
<feature type="domain" description="C3H1-type" evidence="13">
    <location>
        <begin position="111"/>
        <end position="138"/>
    </location>
</feature>
<keyword evidence="9 12" id="KW-0539">Nucleus</keyword>
<dbReference type="InterPro" id="IPR000571">
    <property type="entry name" value="Znf_CCCH"/>
</dbReference>
<dbReference type="EMBL" id="NDIQ01000021">
    <property type="protein sequence ID" value="PRT54976.1"/>
    <property type="molecule type" value="Genomic_DNA"/>
</dbReference>
<comment type="caution">
    <text evidence="14">The sequence shown here is derived from an EMBL/GenBank/DDBJ whole genome shotgun (WGS) entry which is preliminary data.</text>
</comment>
<comment type="similarity">
    <text evidence="2 12">Belongs to the CPSF4/YTH1 family.</text>
</comment>
<dbReference type="FunFam" id="4.10.1000.10:FF:000017">
    <property type="entry name" value="Cleavage and polyadenylation specificity factor 30 kDa subunit"/>
    <property type="match status" value="1"/>
</dbReference>
<dbReference type="SUPFAM" id="SSF90229">
    <property type="entry name" value="CCCH zinc finger"/>
    <property type="match status" value="2"/>
</dbReference>
<dbReference type="GO" id="GO:0031124">
    <property type="term" value="P:mRNA 3'-end processing"/>
    <property type="evidence" value="ECO:0007669"/>
    <property type="project" value="UniProtKB-UniRule"/>
</dbReference>
<keyword evidence="3 12" id="KW-0507">mRNA processing</keyword>
<evidence type="ECO:0000256" key="10">
    <source>
        <dbReference type="ARBA" id="ARBA00024826"/>
    </source>
</evidence>
<feature type="domain" description="C3H1-type" evidence="13">
    <location>
        <begin position="82"/>
        <end position="110"/>
    </location>
</feature>
<dbReference type="GO" id="GO:0005634">
    <property type="term" value="C:nucleus"/>
    <property type="evidence" value="ECO:0007669"/>
    <property type="project" value="UniProtKB-SubCell"/>
</dbReference>
<keyword evidence="4 11" id="KW-0479">Metal-binding</keyword>
<comment type="function">
    <text evidence="10 12">Component of the cleavage factor I (CF I) involved in pre-mRNA 3'-end processing.</text>
</comment>
<evidence type="ECO:0000256" key="6">
    <source>
        <dbReference type="ARBA" id="ARBA00022771"/>
    </source>
</evidence>
<gene>
    <name evidence="14" type="ORF">B9G98_02596</name>
</gene>
<evidence type="ECO:0000256" key="9">
    <source>
        <dbReference type="ARBA" id="ARBA00023242"/>
    </source>
</evidence>
<evidence type="ECO:0000256" key="4">
    <source>
        <dbReference type="ARBA" id="ARBA00022723"/>
    </source>
</evidence>
<dbReference type="Pfam" id="PF15663">
    <property type="entry name" value="zf-CCCH_3"/>
    <property type="match status" value="1"/>
</dbReference>
<dbReference type="GO" id="GO:0008270">
    <property type="term" value="F:zinc ion binding"/>
    <property type="evidence" value="ECO:0007669"/>
    <property type="project" value="UniProtKB-KW"/>
</dbReference>
<feature type="domain" description="C3H1-type" evidence="13">
    <location>
        <begin position="25"/>
        <end position="52"/>
    </location>
</feature>
<feature type="zinc finger region" description="C3H1-type" evidence="11">
    <location>
        <begin position="25"/>
        <end position="52"/>
    </location>
</feature>
<dbReference type="InterPro" id="IPR036855">
    <property type="entry name" value="Znf_CCCH_sf"/>
</dbReference>
<evidence type="ECO:0000256" key="3">
    <source>
        <dbReference type="ARBA" id="ARBA00022664"/>
    </source>
</evidence>